<evidence type="ECO:0000313" key="4">
    <source>
        <dbReference type="EMBL" id="WYC67276.1"/>
    </source>
</evidence>
<evidence type="ECO:0000313" key="5">
    <source>
        <dbReference type="Proteomes" id="UP001456368"/>
    </source>
</evidence>
<proteinExistence type="inferred from homology"/>
<keyword evidence="1" id="KW-1015">Disulfide bond</keyword>
<accession>A0ABZ2SEZ1</accession>
<keyword evidence="2" id="KW-0676">Redox-active center</keyword>
<evidence type="ECO:0000256" key="2">
    <source>
        <dbReference type="ARBA" id="ARBA00023284"/>
    </source>
</evidence>
<dbReference type="PROSITE" id="PS51353">
    <property type="entry name" value="ARSC"/>
    <property type="match status" value="1"/>
</dbReference>
<dbReference type="Proteomes" id="UP001456368">
    <property type="component" value="Chromosome"/>
</dbReference>
<dbReference type="PANTHER" id="PTHR30041">
    <property type="entry name" value="ARSENATE REDUCTASE"/>
    <property type="match status" value="1"/>
</dbReference>
<organism evidence="4 5">
    <name type="scientific">Lactococcus petauri</name>
    <dbReference type="NCBI Taxonomy" id="1940789"/>
    <lineage>
        <taxon>Bacteria</taxon>
        <taxon>Bacillati</taxon>
        <taxon>Bacillota</taxon>
        <taxon>Bacilli</taxon>
        <taxon>Lactobacillales</taxon>
        <taxon>Streptococcaceae</taxon>
        <taxon>Lactococcus</taxon>
    </lineage>
</organism>
<dbReference type="PANTHER" id="PTHR30041:SF7">
    <property type="entry name" value="GLOBAL TRANSCRIPTIONAL REGULATOR SPX"/>
    <property type="match status" value="1"/>
</dbReference>
<keyword evidence="5" id="KW-1185">Reference proteome</keyword>
<evidence type="ECO:0000256" key="1">
    <source>
        <dbReference type="ARBA" id="ARBA00023157"/>
    </source>
</evidence>
<comment type="similarity">
    <text evidence="3">Belongs to the ArsC family.</text>
</comment>
<evidence type="ECO:0000256" key="3">
    <source>
        <dbReference type="PROSITE-ProRule" id="PRU01282"/>
    </source>
</evidence>
<dbReference type="NCBIfam" id="TIGR01617">
    <property type="entry name" value="arsC_related"/>
    <property type="match status" value="1"/>
</dbReference>
<dbReference type="SUPFAM" id="SSF52833">
    <property type="entry name" value="Thioredoxin-like"/>
    <property type="match status" value="1"/>
</dbReference>
<dbReference type="Gene3D" id="3.40.30.10">
    <property type="entry name" value="Glutaredoxin"/>
    <property type="match status" value="1"/>
</dbReference>
<dbReference type="InterPro" id="IPR006660">
    <property type="entry name" value="Arsenate_reductase-like"/>
</dbReference>
<dbReference type="InterPro" id="IPR036249">
    <property type="entry name" value="Thioredoxin-like_sf"/>
</dbReference>
<dbReference type="EMBL" id="CP141698">
    <property type="protein sequence ID" value="WYC67276.1"/>
    <property type="molecule type" value="Genomic_DNA"/>
</dbReference>
<protein>
    <submittedName>
        <fullName evidence="4">Spx/MgsR family RNA polymerase-binding regulatory protein</fullName>
    </submittedName>
</protein>
<reference evidence="4 5" key="1">
    <citation type="submission" date="2023-12" db="EMBL/GenBank/DDBJ databases">
        <title>Redefining Piscine Lactococcosis.</title>
        <authorList>
            <person name="Heckman T.I."/>
            <person name="Yazdi Z."/>
            <person name="Older C.E."/>
            <person name="Griffin M.J."/>
            <person name="Waldbieser G.C."/>
            <person name="Chow A.M."/>
            <person name="Medina Silva I."/>
            <person name="Anenson K.M."/>
            <person name="Garcia J.C."/>
            <person name="LaFrentz B.R."/>
            <person name="Slavic D."/>
            <person name="Toohey-Kurth K.L."/>
            <person name="Yant P."/>
            <person name="Fritz H.M."/>
            <person name="Henderson E."/>
            <person name="McDowall R."/>
            <person name="Cai H."/>
            <person name="Adikson M."/>
            <person name="Soto E."/>
        </authorList>
    </citation>
    <scope>NUCLEOTIDE SEQUENCE [LARGE SCALE GENOMIC DNA]</scope>
    <source>
        <strain evidence="4 5">R21-91A</strain>
    </source>
</reference>
<dbReference type="RefSeq" id="WP_019293276.1">
    <property type="nucleotide sequence ID" value="NZ_CP141697.1"/>
</dbReference>
<dbReference type="Pfam" id="PF03960">
    <property type="entry name" value="ArsC"/>
    <property type="match status" value="1"/>
</dbReference>
<dbReference type="InterPro" id="IPR006504">
    <property type="entry name" value="Tscrpt_reg_Spx/MgsR"/>
</dbReference>
<name>A0ABZ2SEZ1_9LACT</name>
<gene>
    <name evidence="4" type="ORF">VNN45_10335</name>
</gene>
<sequence length="132" mass="15694">MIKLYFVNHCYSSKRAREWLNSYNIPFTEINVAKDDLSTSDFLHILSLTENGIDDILLDRSAMYKKYHHSFEESSLSEMISFLKKYRTVIRTPIIVDETKLLVGFTENRARKFLPRFHKNIYFDFIAENKAE</sequence>
<dbReference type="CDD" id="cd03032">
    <property type="entry name" value="ArsC_Spx"/>
    <property type="match status" value="1"/>
</dbReference>